<feature type="domain" description="DUF4283" evidence="2">
    <location>
        <begin position="48"/>
        <end position="98"/>
    </location>
</feature>
<sequence length="141" mass="16167">MALYTPYKDRKKKNAAFTPINETLGLPYAEPLSLGVPASLNTKMHKQQSSGINIYEMGQNLFMFKFSSKLETENVMRGDWHRKKHKLKLQWWTPTVRSAPRHEELDGARGVSRRGGGLPRLEYPRDHAMGEHYSANSPLIQ</sequence>
<dbReference type="Pfam" id="PF14111">
    <property type="entry name" value="DUF4283"/>
    <property type="match status" value="1"/>
</dbReference>
<dbReference type="EnsemblPlants" id="Solyc04g064705.1.1">
    <property type="protein sequence ID" value="Solyc04g064705.1.1"/>
    <property type="gene ID" value="Solyc04g064705.1"/>
</dbReference>
<dbReference type="PANTHER" id="PTHR34427">
    <property type="entry name" value="DUF4283 DOMAIN PROTEIN"/>
    <property type="match status" value="1"/>
</dbReference>
<dbReference type="Proteomes" id="UP000004994">
    <property type="component" value="Chromosome 4"/>
</dbReference>
<proteinExistence type="predicted"/>
<dbReference type="InterPro" id="IPR025558">
    <property type="entry name" value="DUF4283"/>
</dbReference>
<dbReference type="Gramene" id="Solyc04g064705.1.1">
    <property type="protein sequence ID" value="Solyc04g064705.1.1"/>
    <property type="gene ID" value="Solyc04g064705.1"/>
</dbReference>
<accession>A0A3Q7GYK5</accession>
<evidence type="ECO:0000313" key="4">
    <source>
        <dbReference type="Proteomes" id="UP000004994"/>
    </source>
</evidence>
<dbReference type="InParanoid" id="A0A3Q7GYK5"/>
<protein>
    <recommendedName>
        <fullName evidence="2">DUF4283 domain-containing protein</fullName>
    </recommendedName>
</protein>
<keyword evidence="4" id="KW-1185">Reference proteome</keyword>
<feature type="region of interest" description="Disordered" evidence="1">
    <location>
        <begin position="103"/>
        <end position="124"/>
    </location>
</feature>
<dbReference type="AlphaFoldDB" id="A0A3Q7GYK5"/>
<evidence type="ECO:0000313" key="3">
    <source>
        <dbReference type="EnsemblPlants" id="Solyc04g064705.1.1"/>
    </source>
</evidence>
<evidence type="ECO:0000256" key="1">
    <source>
        <dbReference type="SAM" id="MobiDB-lite"/>
    </source>
</evidence>
<dbReference type="PANTHER" id="PTHR34427:SF15">
    <property type="entry name" value="DUF4283 DOMAIN-CONTAINING PROTEIN"/>
    <property type="match status" value="1"/>
</dbReference>
<reference evidence="3" key="2">
    <citation type="submission" date="2019-01" db="UniProtKB">
        <authorList>
            <consortium name="EnsemblPlants"/>
        </authorList>
    </citation>
    <scope>IDENTIFICATION</scope>
    <source>
        <strain evidence="3">cv. Heinz 1706</strain>
    </source>
</reference>
<evidence type="ECO:0000259" key="2">
    <source>
        <dbReference type="Pfam" id="PF14111"/>
    </source>
</evidence>
<reference evidence="3" key="1">
    <citation type="journal article" date="2012" name="Nature">
        <title>The tomato genome sequence provides insights into fleshy fruit evolution.</title>
        <authorList>
            <consortium name="Tomato Genome Consortium"/>
        </authorList>
    </citation>
    <scope>NUCLEOTIDE SEQUENCE [LARGE SCALE GENOMIC DNA]</scope>
    <source>
        <strain evidence="3">cv. Heinz 1706</strain>
    </source>
</reference>
<name>A0A3Q7GYK5_SOLLC</name>
<organism evidence="3">
    <name type="scientific">Solanum lycopersicum</name>
    <name type="common">Tomato</name>
    <name type="synonym">Lycopersicon esculentum</name>
    <dbReference type="NCBI Taxonomy" id="4081"/>
    <lineage>
        <taxon>Eukaryota</taxon>
        <taxon>Viridiplantae</taxon>
        <taxon>Streptophyta</taxon>
        <taxon>Embryophyta</taxon>
        <taxon>Tracheophyta</taxon>
        <taxon>Spermatophyta</taxon>
        <taxon>Magnoliopsida</taxon>
        <taxon>eudicotyledons</taxon>
        <taxon>Gunneridae</taxon>
        <taxon>Pentapetalae</taxon>
        <taxon>asterids</taxon>
        <taxon>lamiids</taxon>
        <taxon>Solanales</taxon>
        <taxon>Solanaceae</taxon>
        <taxon>Solanoideae</taxon>
        <taxon>Solaneae</taxon>
        <taxon>Solanum</taxon>
        <taxon>Solanum subgen. Lycopersicon</taxon>
    </lineage>
</organism>